<reference evidence="1" key="1">
    <citation type="submission" date="2021-01" db="EMBL/GenBank/DDBJ databases">
        <authorList>
            <consortium name="Genoscope - CEA"/>
            <person name="William W."/>
        </authorList>
    </citation>
    <scope>NUCLEOTIDE SEQUENCE</scope>
</reference>
<dbReference type="AlphaFoldDB" id="A0A8S1Y4G3"/>
<sequence length="46" mass="5345">MIYDATQQVGEQEYSQSQYTFNLNSFLTSFLSSMQSYCQIYGITDI</sequence>
<name>A0A8S1Y4G3_PAROT</name>
<proteinExistence type="predicted"/>
<accession>A0A8S1Y4G3</accession>
<dbReference type="Proteomes" id="UP000683925">
    <property type="component" value="Unassembled WGS sequence"/>
</dbReference>
<protein>
    <submittedName>
        <fullName evidence="1">Uncharacterized protein</fullName>
    </submittedName>
</protein>
<gene>
    <name evidence="1" type="ORF">POCTA_138.1.T1460038</name>
</gene>
<evidence type="ECO:0000313" key="1">
    <source>
        <dbReference type="EMBL" id="CAD8209086.1"/>
    </source>
</evidence>
<dbReference type="EMBL" id="CAJJDP010000148">
    <property type="protein sequence ID" value="CAD8209086.1"/>
    <property type="molecule type" value="Genomic_DNA"/>
</dbReference>
<evidence type="ECO:0000313" key="2">
    <source>
        <dbReference type="Proteomes" id="UP000683925"/>
    </source>
</evidence>
<keyword evidence="2" id="KW-1185">Reference proteome</keyword>
<organism evidence="1 2">
    <name type="scientific">Paramecium octaurelia</name>
    <dbReference type="NCBI Taxonomy" id="43137"/>
    <lineage>
        <taxon>Eukaryota</taxon>
        <taxon>Sar</taxon>
        <taxon>Alveolata</taxon>
        <taxon>Ciliophora</taxon>
        <taxon>Intramacronucleata</taxon>
        <taxon>Oligohymenophorea</taxon>
        <taxon>Peniculida</taxon>
        <taxon>Parameciidae</taxon>
        <taxon>Paramecium</taxon>
    </lineage>
</organism>
<comment type="caution">
    <text evidence="1">The sequence shown here is derived from an EMBL/GenBank/DDBJ whole genome shotgun (WGS) entry which is preliminary data.</text>
</comment>